<dbReference type="InterPro" id="IPR002347">
    <property type="entry name" value="SDR_fam"/>
</dbReference>
<gene>
    <name evidence="2" type="ORF">GLAREA_04104</name>
</gene>
<dbReference type="EMBL" id="KE145363">
    <property type="protein sequence ID" value="EPE31137.1"/>
    <property type="molecule type" value="Genomic_DNA"/>
</dbReference>
<dbReference type="GeneID" id="19463159"/>
<dbReference type="InterPro" id="IPR036291">
    <property type="entry name" value="NAD(P)-bd_dom_sf"/>
</dbReference>
<evidence type="ECO:0000313" key="2">
    <source>
        <dbReference type="EMBL" id="EPE31137.1"/>
    </source>
</evidence>
<dbReference type="Pfam" id="PF00106">
    <property type="entry name" value="adh_short"/>
    <property type="match status" value="1"/>
</dbReference>
<organism evidence="2 3">
    <name type="scientific">Glarea lozoyensis (strain ATCC 20868 / MF5171)</name>
    <dbReference type="NCBI Taxonomy" id="1116229"/>
    <lineage>
        <taxon>Eukaryota</taxon>
        <taxon>Fungi</taxon>
        <taxon>Dikarya</taxon>
        <taxon>Ascomycota</taxon>
        <taxon>Pezizomycotina</taxon>
        <taxon>Leotiomycetes</taxon>
        <taxon>Helotiales</taxon>
        <taxon>Helotiaceae</taxon>
        <taxon>Glarea</taxon>
    </lineage>
</organism>
<evidence type="ECO:0000256" key="1">
    <source>
        <dbReference type="ARBA" id="ARBA00023002"/>
    </source>
</evidence>
<keyword evidence="3" id="KW-1185">Reference proteome</keyword>
<dbReference type="eggNOG" id="KOG1208">
    <property type="taxonomic scope" value="Eukaryota"/>
</dbReference>
<proteinExistence type="predicted"/>
<dbReference type="PANTHER" id="PTHR47534:SF3">
    <property type="entry name" value="ALCOHOL DEHYDROGENASE-LIKE C-TERMINAL DOMAIN-CONTAINING PROTEIN"/>
    <property type="match status" value="1"/>
</dbReference>
<sequence>MVSLDLIHASNAQLRELGPGLVALFVGGTSGIGEYTLKAFVQNTISPRVYLIGRSAPAAERIIQECQILNKDGKVEFLPANVSELGEVDRVCKEIMKKESKINLLVQSQGNMAMSGRDESHEGIDKKMSLSYYSRMRFINNLLPLLTTASTTAPHFSRSLSILSAGWESTINLSDLELKKSFSLGKCADHTITMNSLMTTEFAKRNTGTSFVHSYPSSVNTGLSREMPFWARTLVKIATPLFKPFFVGNDETGARQLFLATSGIYPPLKTGMGFSAGMKRPKGMEVAMGTDGVVGSGGYLGNWTGAPAVRKQVLAKYMENGVSGVVWDHTMGIFERVEKVNAERIKKVEV</sequence>
<dbReference type="AlphaFoldDB" id="S3CXR9"/>
<dbReference type="PANTHER" id="PTHR47534">
    <property type="entry name" value="YALI0E05731P"/>
    <property type="match status" value="1"/>
</dbReference>
<dbReference type="HOGENOM" id="CLU_044999_0_0_1"/>
<dbReference type="RefSeq" id="XP_008082548.1">
    <property type="nucleotide sequence ID" value="XM_008084357.1"/>
</dbReference>
<accession>S3CXR9</accession>
<dbReference type="Gene3D" id="3.40.50.720">
    <property type="entry name" value="NAD(P)-binding Rossmann-like Domain"/>
    <property type="match status" value="1"/>
</dbReference>
<dbReference type="Proteomes" id="UP000016922">
    <property type="component" value="Unassembled WGS sequence"/>
</dbReference>
<dbReference type="SUPFAM" id="SSF51735">
    <property type="entry name" value="NAD(P)-binding Rossmann-fold domains"/>
    <property type="match status" value="1"/>
</dbReference>
<dbReference type="OrthoDB" id="2898509at2759"/>
<name>S3CXR9_GLAL2</name>
<evidence type="ECO:0000313" key="3">
    <source>
        <dbReference type="Proteomes" id="UP000016922"/>
    </source>
</evidence>
<reference evidence="2 3" key="1">
    <citation type="journal article" date="2013" name="BMC Genomics">
        <title>Genomics-driven discovery of the pneumocandin biosynthetic gene cluster in the fungus Glarea lozoyensis.</title>
        <authorList>
            <person name="Chen L."/>
            <person name="Yue Q."/>
            <person name="Zhang X."/>
            <person name="Xiang M."/>
            <person name="Wang C."/>
            <person name="Li S."/>
            <person name="Che Y."/>
            <person name="Ortiz-Lopez F.J."/>
            <person name="Bills G.F."/>
            <person name="Liu X."/>
            <person name="An Z."/>
        </authorList>
    </citation>
    <scope>NUCLEOTIDE SEQUENCE [LARGE SCALE GENOMIC DNA]</scope>
    <source>
        <strain evidence="3">ATCC 20868 / MF5171</strain>
    </source>
</reference>
<keyword evidence="1" id="KW-0560">Oxidoreductase</keyword>
<protein>
    <submittedName>
        <fullName evidence="2">NAD(P)-binding Rossmann-fold containing protein</fullName>
    </submittedName>
</protein>
<dbReference type="KEGG" id="glz:GLAREA_04104"/>
<dbReference type="InterPro" id="IPR052228">
    <property type="entry name" value="Sec_Metab_Biosynth_Oxidored"/>
</dbReference>
<dbReference type="OMA" id="CAVIRSQ"/>
<dbReference type="GO" id="GO:0016491">
    <property type="term" value="F:oxidoreductase activity"/>
    <property type="evidence" value="ECO:0007669"/>
    <property type="project" value="UniProtKB-KW"/>
</dbReference>